<dbReference type="PANTHER" id="PTHR43205:SF7">
    <property type="entry name" value="PROSTAGLANDIN REDUCTASE 1"/>
    <property type="match status" value="1"/>
</dbReference>
<dbReference type="SUPFAM" id="SSF50129">
    <property type="entry name" value="GroES-like"/>
    <property type="match status" value="1"/>
</dbReference>
<proteinExistence type="predicted"/>
<dbReference type="InterPro" id="IPR020843">
    <property type="entry name" value="ER"/>
</dbReference>
<dbReference type="STRING" id="1076256.A0A2H3AXF0"/>
<protein>
    <submittedName>
        <fullName evidence="3">NAD(P)-binding protein</fullName>
    </submittedName>
</protein>
<dbReference type="SUPFAM" id="SSF51735">
    <property type="entry name" value="NAD(P)-binding Rossmann-fold domains"/>
    <property type="match status" value="1"/>
</dbReference>
<evidence type="ECO:0000259" key="2">
    <source>
        <dbReference type="SMART" id="SM00829"/>
    </source>
</evidence>
<organism evidence="3 4">
    <name type="scientific">Armillaria solidipes</name>
    <dbReference type="NCBI Taxonomy" id="1076256"/>
    <lineage>
        <taxon>Eukaryota</taxon>
        <taxon>Fungi</taxon>
        <taxon>Dikarya</taxon>
        <taxon>Basidiomycota</taxon>
        <taxon>Agaricomycotina</taxon>
        <taxon>Agaricomycetes</taxon>
        <taxon>Agaricomycetidae</taxon>
        <taxon>Agaricales</taxon>
        <taxon>Marasmiineae</taxon>
        <taxon>Physalacriaceae</taxon>
        <taxon>Armillaria</taxon>
    </lineage>
</organism>
<dbReference type="InterPro" id="IPR036291">
    <property type="entry name" value="NAD(P)-bd_dom_sf"/>
</dbReference>
<dbReference type="SMART" id="SM00829">
    <property type="entry name" value="PKS_ER"/>
    <property type="match status" value="1"/>
</dbReference>
<dbReference type="Pfam" id="PF16884">
    <property type="entry name" value="ADH_N_2"/>
    <property type="match status" value="1"/>
</dbReference>
<feature type="non-terminal residue" evidence="3">
    <location>
        <position position="337"/>
    </location>
</feature>
<evidence type="ECO:0000256" key="1">
    <source>
        <dbReference type="ARBA" id="ARBA00023002"/>
    </source>
</evidence>
<sequence length="337" mass="37383">MPLILNPRLIFSSIPKGHPNTETFTYLEDEYINIETVNLEGGILVEILALSLDPYMRNRMRPVQEPGDMPAFVLNDNVTGFGVGHVLRSEGNGIAAGSHIYRFMPFKKFVIFLTTTAMSLEMSGLGLKVLNNPHKLPWHYFVGALGMTGQTAYYGLKDLSSPTPGETLFVSAACGAVGHLIIQMAKLQKLKVIASCGSDEKVALALRLGADHAFNYRTSHTSEELRRHGPIDIYFDNVGGPTLEAAIENANNHARFVICGMNLWLLSCYRIKIEGMVMTDWANKYEKEFFDTIPQYLASGDIEYIYHEYKGLESTATAFTNMLKGGNTGKTVIILDE</sequence>
<dbReference type="CDD" id="cd05288">
    <property type="entry name" value="PGDH"/>
    <property type="match status" value="1"/>
</dbReference>
<name>A0A2H3AXF0_9AGAR</name>
<evidence type="ECO:0000313" key="4">
    <source>
        <dbReference type="Proteomes" id="UP000218334"/>
    </source>
</evidence>
<reference evidence="4" key="1">
    <citation type="journal article" date="2017" name="Nat. Ecol. Evol.">
        <title>Genome expansion and lineage-specific genetic innovations in the forest pathogenic fungi Armillaria.</title>
        <authorList>
            <person name="Sipos G."/>
            <person name="Prasanna A.N."/>
            <person name="Walter M.C."/>
            <person name="O'Connor E."/>
            <person name="Balint B."/>
            <person name="Krizsan K."/>
            <person name="Kiss B."/>
            <person name="Hess J."/>
            <person name="Varga T."/>
            <person name="Slot J."/>
            <person name="Riley R."/>
            <person name="Boka B."/>
            <person name="Rigling D."/>
            <person name="Barry K."/>
            <person name="Lee J."/>
            <person name="Mihaltcheva S."/>
            <person name="LaButti K."/>
            <person name="Lipzen A."/>
            <person name="Waldron R."/>
            <person name="Moloney N.M."/>
            <person name="Sperisen C."/>
            <person name="Kredics L."/>
            <person name="Vagvoelgyi C."/>
            <person name="Patrignani A."/>
            <person name="Fitzpatrick D."/>
            <person name="Nagy I."/>
            <person name="Doyle S."/>
            <person name="Anderson J.B."/>
            <person name="Grigoriev I.V."/>
            <person name="Gueldener U."/>
            <person name="Muensterkoetter M."/>
            <person name="Nagy L.G."/>
        </authorList>
    </citation>
    <scope>NUCLEOTIDE SEQUENCE [LARGE SCALE GENOMIC DNA]</scope>
    <source>
        <strain evidence="4">28-4</strain>
    </source>
</reference>
<gene>
    <name evidence="3" type="ORF">ARMSODRAFT_862089</name>
</gene>
<evidence type="ECO:0000313" key="3">
    <source>
        <dbReference type="EMBL" id="PBK62200.1"/>
    </source>
</evidence>
<dbReference type="PANTHER" id="PTHR43205">
    <property type="entry name" value="PROSTAGLANDIN REDUCTASE"/>
    <property type="match status" value="1"/>
</dbReference>
<dbReference type="Gene3D" id="3.40.50.720">
    <property type="entry name" value="NAD(P)-binding Rossmann-like Domain"/>
    <property type="match status" value="1"/>
</dbReference>
<dbReference type="InterPro" id="IPR041694">
    <property type="entry name" value="ADH_N_2"/>
</dbReference>
<dbReference type="InterPro" id="IPR011032">
    <property type="entry name" value="GroES-like_sf"/>
</dbReference>
<dbReference type="Proteomes" id="UP000218334">
    <property type="component" value="Unassembled WGS sequence"/>
</dbReference>
<dbReference type="AlphaFoldDB" id="A0A2H3AXF0"/>
<dbReference type="Gene3D" id="3.90.180.10">
    <property type="entry name" value="Medium-chain alcohol dehydrogenases, catalytic domain"/>
    <property type="match status" value="1"/>
</dbReference>
<dbReference type="InterPro" id="IPR045010">
    <property type="entry name" value="MDR_fam"/>
</dbReference>
<dbReference type="InterPro" id="IPR013149">
    <property type="entry name" value="ADH-like_C"/>
</dbReference>
<dbReference type="GO" id="GO:0016628">
    <property type="term" value="F:oxidoreductase activity, acting on the CH-CH group of donors, NAD or NADP as acceptor"/>
    <property type="evidence" value="ECO:0007669"/>
    <property type="project" value="InterPro"/>
</dbReference>
<feature type="domain" description="Enoyl reductase (ER)" evidence="2">
    <location>
        <begin position="17"/>
        <end position="333"/>
    </location>
</feature>
<keyword evidence="4" id="KW-1185">Reference proteome</keyword>
<dbReference type="EMBL" id="KZ293469">
    <property type="protein sequence ID" value="PBK62200.1"/>
    <property type="molecule type" value="Genomic_DNA"/>
</dbReference>
<dbReference type="Pfam" id="PF00107">
    <property type="entry name" value="ADH_zinc_N"/>
    <property type="match status" value="1"/>
</dbReference>
<keyword evidence="1" id="KW-0560">Oxidoreductase</keyword>
<accession>A0A2H3AXF0</accession>